<dbReference type="Gene3D" id="3.40.50.2300">
    <property type="match status" value="1"/>
</dbReference>
<dbReference type="PANTHER" id="PTHR44520:SF2">
    <property type="entry name" value="RESPONSE REGULATOR RCP1"/>
    <property type="match status" value="1"/>
</dbReference>
<proteinExistence type="predicted"/>
<sequence length="143" mass="16476">MNNELTVFYTDDDQEDIDFFREIIDIIDSNVKVVTQRNGEELLNALNNPPPTPYLVFLDINMPGMNGLETLKRVRESDQHKNLPVVMFSTSSDDITIQQSKELGASFYVPKSGAFDKLKKSIEHTLKMNWENNSDSNEFVYYC</sequence>
<evidence type="ECO:0000259" key="2">
    <source>
        <dbReference type="PROSITE" id="PS50110"/>
    </source>
</evidence>
<dbReference type="PROSITE" id="PS50110">
    <property type="entry name" value="RESPONSE_REGULATORY"/>
    <property type="match status" value="1"/>
</dbReference>
<protein>
    <submittedName>
        <fullName evidence="3">Response regulator</fullName>
    </submittedName>
</protein>
<organism evidence="3 4">
    <name type="scientific">Flavobacterium alkalisoli</name>
    <dbReference type="NCBI Taxonomy" id="2602769"/>
    <lineage>
        <taxon>Bacteria</taxon>
        <taxon>Pseudomonadati</taxon>
        <taxon>Bacteroidota</taxon>
        <taxon>Flavobacteriia</taxon>
        <taxon>Flavobacteriales</taxon>
        <taxon>Flavobacteriaceae</taxon>
        <taxon>Flavobacterium</taxon>
    </lineage>
</organism>
<accession>A0A5B9FVY5</accession>
<dbReference type="OrthoDB" id="7631574at2"/>
<evidence type="ECO:0000313" key="4">
    <source>
        <dbReference type="Proteomes" id="UP000321222"/>
    </source>
</evidence>
<keyword evidence="4" id="KW-1185">Reference proteome</keyword>
<dbReference type="InterPro" id="IPR001789">
    <property type="entry name" value="Sig_transdc_resp-reg_receiver"/>
</dbReference>
<dbReference type="Pfam" id="PF00072">
    <property type="entry name" value="Response_reg"/>
    <property type="match status" value="1"/>
</dbReference>
<dbReference type="AlphaFoldDB" id="A0A5B9FVY5"/>
<dbReference type="SMART" id="SM00448">
    <property type="entry name" value="REC"/>
    <property type="match status" value="1"/>
</dbReference>
<dbReference type="EMBL" id="CP042831">
    <property type="protein sequence ID" value="QEE50429.1"/>
    <property type="molecule type" value="Genomic_DNA"/>
</dbReference>
<keyword evidence="1" id="KW-0597">Phosphoprotein</keyword>
<dbReference type="RefSeq" id="WP_147583898.1">
    <property type="nucleotide sequence ID" value="NZ_CP042831.1"/>
</dbReference>
<evidence type="ECO:0000313" key="3">
    <source>
        <dbReference type="EMBL" id="QEE50429.1"/>
    </source>
</evidence>
<dbReference type="KEGG" id="fak:FUA48_12850"/>
<dbReference type="InterPro" id="IPR052893">
    <property type="entry name" value="TCS_response_regulator"/>
</dbReference>
<dbReference type="Proteomes" id="UP000321222">
    <property type="component" value="Chromosome"/>
</dbReference>
<dbReference type="GO" id="GO:0000160">
    <property type="term" value="P:phosphorelay signal transduction system"/>
    <property type="evidence" value="ECO:0007669"/>
    <property type="project" value="InterPro"/>
</dbReference>
<dbReference type="PANTHER" id="PTHR44520">
    <property type="entry name" value="RESPONSE REGULATOR RCP1-RELATED"/>
    <property type="match status" value="1"/>
</dbReference>
<evidence type="ECO:0000256" key="1">
    <source>
        <dbReference type="PROSITE-ProRule" id="PRU00169"/>
    </source>
</evidence>
<name>A0A5B9FVY5_9FLAO</name>
<feature type="modified residue" description="4-aspartylphosphate" evidence="1">
    <location>
        <position position="59"/>
    </location>
</feature>
<gene>
    <name evidence="3" type="ORF">FUA48_12850</name>
</gene>
<reference evidence="3 4" key="1">
    <citation type="submission" date="2019-08" db="EMBL/GenBank/DDBJ databases">
        <title>Flavobacterium alkalisoli sp. nov., isolated from rhizosphere soil of Suaeda salsa.</title>
        <authorList>
            <person name="Sun J.-Q."/>
            <person name="Xu L."/>
        </authorList>
    </citation>
    <scope>NUCLEOTIDE SEQUENCE [LARGE SCALE GENOMIC DNA]</scope>
    <source>
        <strain evidence="3 4">XS-5</strain>
    </source>
</reference>
<dbReference type="InterPro" id="IPR011006">
    <property type="entry name" value="CheY-like_superfamily"/>
</dbReference>
<dbReference type="SUPFAM" id="SSF52172">
    <property type="entry name" value="CheY-like"/>
    <property type="match status" value="1"/>
</dbReference>
<feature type="domain" description="Response regulatory" evidence="2">
    <location>
        <begin position="6"/>
        <end position="126"/>
    </location>
</feature>